<name>A0A2S6IUW4_9ACTN</name>
<dbReference type="InterPro" id="IPR013656">
    <property type="entry name" value="PAS_4"/>
</dbReference>
<dbReference type="InterPro" id="IPR001633">
    <property type="entry name" value="EAL_dom"/>
</dbReference>
<feature type="domain" description="EAL" evidence="1">
    <location>
        <begin position="451"/>
        <end position="700"/>
    </location>
</feature>
<dbReference type="SMART" id="SM00267">
    <property type="entry name" value="GGDEF"/>
    <property type="match status" value="1"/>
</dbReference>
<keyword evidence="4" id="KW-1185">Reference proteome</keyword>
<dbReference type="InterPro" id="IPR003018">
    <property type="entry name" value="GAF"/>
</dbReference>
<dbReference type="InterPro" id="IPR029787">
    <property type="entry name" value="Nucleotide_cyclase"/>
</dbReference>
<dbReference type="Gene3D" id="3.30.70.270">
    <property type="match status" value="1"/>
</dbReference>
<accession>A0A2S6IUW4</accession>
<dbReference type="AlphaFoldDB" id="A0A2S6IUW4"/>
<proteinExistence type="predicted"/>
<dbReference type="PANTHER" id="PTHR33121:SF79">
    <property type="entry name" value="CYCLIC DI-GMP PHOSPHODIESTERASE PDED-RELATED"/>
    <property type="match status" value="1"/>
</dbReference>
<dbReference type="PROSITE" id="PS50883">
    <property type="entry name" value="EAL"/>
    <property type="match status" value="1"/>
</dbReference>
<dbReference type="Gene3D" id="3.30.450.40">
    <property type="match status" value="1"/>
</dbReference>
<dbReference type="InterPro" id="IPR050706">
    <property type="entry name" value="Cyclic-di-GMP_PDE-like"/>
</dbReference>
<dbReference type="Gene3D" id="3.20.20.450">
    <property type="entry name" value="EAL domain"/>
    <property type="match status" value="1"/>
</dbReference>
<dbReference type="SUPFAM" id="SSF55781">
    <property type="entry name" value="GAF domain-like"/>
    <property type="match status" value="1"/>
</dbReference>
<evidence type="ECO:0000259" key="2">
    <source>
        <dbReference type="PROSITE" id="PS50887"/>
    </source>
</evidence>
<dbReference type="SUPFAM" id="SSF141868">
    <property type="entry name" value="EAL domain-like"/>
    <property type="match status" value="1"/>
</dbReference>
<dbReference type="SMART" id="SM00052">
    <property type="entry name" value="EAL"/>
    <property type="match status" value="1"/>
</dbReference>
<dbReference type="Pfam" id="PF00990">
    <property type="entry name" value="GGDEF"/>
    <property type="match status" value="1"/>
</dbReference>
<dbReference type="PROSITE" id="PS50887">
    <property type="entry name" value="GGDEF"/>
    <property type="match status" value="1"/>
</dbReference>
<organism evidence="3 4">
    <name type="scientific">Kineococcus xinjiangensis</name>
    <dbReference type="NCBI Taxonomy" id="512762"/>
    <lineage>
        <taxon>Bacteria</taxon>
        <taxon>Bacillati</taxon>
        <taxon>Actinomycetota</taxon>
        <taxon>Actinomycetes</taxon>
        <taxon>Kineosporiales</taxon>
        <taxon>Kineosporiaceae</taxon>
        <taxon>Kineococcus</taxon>
    </lineage>
</organism>
<dbReference type="PANTHER" id="PTHR33121">
    <property type="entry name" value="CYCLIC DI-GMP PHOSPHODIESTERASE PDEF"/>
    <property type="match status" value="1"/>
</dbReference>
<gene>
    <name evidence="3" type="ORF">CLV92_102218</name>
</gene>
<dbReference type="RefSeq" id="WP_104431503.1">
    <property type="nucleotide sequence ID" value="NZ_PTJD01000002.1"/>
</dbReference>
<dbReference type="InterPro" id="IPR043128">
    <property type="entry name" value="Rev_trsase/Diguanyl_cyclase"/>
</dbReference>
<dbReference type="GO" id="GO:0071111">
    <property type="term" value="F:cyclic-guanylate-specific phosphodiesterase activity"/>
    <property type="evidence" value="ECO:0007669"/>
    <property type="project" value="InterPro"/>
</dbReference>
<dbReference type="CDD" id="cd01948">
    <property type="entry name" value="EAL"/>
    <property type="match status" value="1"/>
</dbReference>
<dbReference type="SUPFAM" id="SSF55073">
    <property type="entry name" value="Nucleotide cyclase"/>
    <property type="match status" value="1"/>
</dbReference>
<dbReference type="Pfam" id="PF01590">
    <property type="entry name" value="GAF"/>
    <property type="match status" value="1"/>
</dbReference>
<sequence>MGRFGSWAEAVSERPEDVLLAVDADGRLTRLNGPARRWLPGAAEGEALWPLLRAATAQEHAEGLLRRALSRAEPVSFPLTVPERVLQVRAHPWEGGLLVLAWEAGTPERTLAELRARVRQQEVVTVLGQRALEGLDVEELLPLVLEAVSATLGTPHVAISQLVGEHVVTRAMAGGAPFPQRARLAELTGTSMHRALTSGRPVHVEDYDALDPDPRPPALRGVVQSAATVPVGPAARPWGALLAAHGRGGAIGTQELLFLQQVGTILTAAVQRAEVEERVRHMALHDALTGLPNRVLLRERVEEALALPARSCALLLLDLDGFKDVNDALGHAVGDHVLQQVARRLSTVVGERGTLARLGGDEFAVLICGDAVQERAVGLAHSIEGAFEQAFTEGLLDIPLGVSTGIAVSPVHGQDASSLLRHADVAMYRAKTGRIGHAVYDAALDSAQMLRLSMIGELRTAISGGQLRLHYQPVLSAQTGRPRHVEALVRWQHPEHGLVPPDRFIPLAEQSQLIGSLTLWVVNEAVRQSRAWALDGVGVGRIAVNLSAHCSQDSRADEAIRRRLVQHRDVLTVEITESALASEETRATLRELTAAGVSCAIDDFGTGYASLAHLRELPADQLKIDRTFVQHLDTQPRDEAIVRSVVDLARALDMGVVAEGVETLATADRLRDMGVGLAQGYLWSRPLPGDELAVWWVRQAGGVRPG</sequence>
<dbReference type="CDD" id="cd01949">
    <property type="entry name" value="GGDEF"/>
    <property type="match status" value="1"/>
</dbReference>
<dbReference type="NCBIfam" id="TIGR00254">
    <property type="entry name" value="GGDEF"/>
    <property type="match status" value="1"/>
</dbReference>
<dbReference type="EMBL" id="PTJD01000002">
    <property type="protein sequence ID" value="PPK98065.1"/>
    <property type="molecule type" value="Genomic_DNA"/>
</dbReference>
<evidence type="ECO:0000313" key="3">
    <source>
        <dbReference type="EMBL" id="PPK98065.1"/>
    </source>
</evidence>
<dbReference type="SMART" id="SM00065">
    <property type="entry name" value="GAF"/>
    <property type="match status" value="1"/>
</dbReference>
<protein>
    <submittedName>
        <fullName evidence="3">Diguanylate cyclase (GGDEF)-like protein</fullName>
    </submittedName>
</protein>
<dbReference type="InterPro" id="IPR035919">
    <property type="entry name" value="EAL_sf"/>
</dbReference>
<evidence type="ECO:0000313" key="4">
    <source>
        <dbReference type="Proteomes" id="UP000239485"/>
    </source>
</evidence>
<dbReference type="OrthoDB" id="23692at2"/>
<evidence type="ECO:0000259" key="1">
    <source>
        <dbReference type="PROSITE" id="PS50883"/>
    </source>
</evidence>
<comment type="caution">
    <text evidence="3">The sequence shown here is derived from an EMBL/GenBank/DDBJ whole genome shotgun (WGS) entry which is preliminary data.</text>
</comment>
<dbReference type="InterPro" id="IPR029016">
    <property type="entry name" value="GAF-like_dom_sf"/>
</dbReference>
<dbReference type="Gene3D" id="3.30.450.20">
    <property type="entry name" value="PAS domain"/>
    <property type="match status" value="1"/>
</dbReference>
<dbReference type="Proteomes" id="UP000239485">
    <property type="component" value="Unassembled WGS sequence"/>
</dbReference>
<dbReference type="Pfam" id="PF08448">
    <property type="entry name" value="PAS_4"/>
    <property type="match status" value="1"/>
</dbReference>
<dbReference type="InterPro" id="IPR000160">
    <property type="entry name" value="GGDEF_dom"/>
</dbReference>
<feature type="domain" description="GGDEF" evidence="2">
    <location>
        <begin position="310"/>
        <end position="442"/>
    </location>
</feature>
<dbReference type="Pfam" id="PF00563">
    <property type="entry name" value="EAL"/>
    <property type="match status" value="1"/>
</dbReference>
<reference evidence="3 4" key="1">
    <citation type="submission" date="2018-02" db="EMBL/GenBank/DDBJ databases">
        <title>Genomic Encyclopedia of Archaeal and Bacterial Type Strains, Phase II (KMG-II): from individual species to whole genera.</title>
        <authorList>
            <person name="Goeker M."/>
        </authorList>
    </citation>
    <scope>NUCLEOTIDE SEQUENCE [LARGE SCALE GENOMIC DNA]</scope>
    <source>
        <strain evidence="3 4">DSM 22857</strain>
    </source>
</reference>